<accession>A0A9N9D6R6</accession>
<dbReference type="AlphaFoldDB" id="A0A9N9D6R6"/>
<dbReference type="PANTHER" id="PTHR22896:SF0">
    <property type="entry name" value="CYCLIN N-TERMINAL DOMAIN-CONTAINING PROTEIN"/>
    <property type="match status" value="1"/>
</dbReference>
<feature type="compositionally biased region" description="Basic and acidic residues" evidence="1">
    <location>
        <begin position="297"/>
        <end position="307"/>
    </location>
</feature>
<reference evidence="2" key="1">
    <citation type="submission" date="2021-06" db="EMBL/GenBank/DDBJ databases">
        <authorList>
            <person name="Kallberg Y."/>
            <person name="Tangrot J."/>
            <person name="Rosling A."/>
        </authorList>
    </citation>
    <scope>NUCLEOTIDE SEQUENCE</scope>
    <source>
        <strain evidence="2">IN212</strain>
    </source>
</reference>
<evidence type="ECO:0000256" key="1">
    <source>
        <dbReference type="SAM" id="MobiDB-lite"/>
    </source>
</evidence>
<comment type="caution">
    <text evidence="2">The sequence shown here is derived from an EMBL/GenBank/DDBJ whole genome shotgun (WGS) entry which is preliminary data.</text>
</comment>
<dbReference type="InterPro" id="IPR012388">
    <property type="entry name" value="CABLES1/2"/>
</dbReference>
<dbReference type="GO" id="GO:0051726">
    <property type="term" value="P:regulation of cell cycle"/>
    <property type="evidence" value="ECO:0007669"/>
    <property type="project" value="InterPro"/>
</dbReference>
<organism evidence="2 3">
    <name type="scientific">Racocetra fulgida</name>
    <dbReference type="NCBI Taxonomy" id="60492"/>
    <lineage>
        <taxon>Eukaryota</taxon>
        <taxon>Fungi</taxon>
        <taxon>Fungi incertae sedis</taxon>
        <taxon>Mucoromycota</taxon>
        <taxon>Glomeromycotina</taxon>
        <taxon>Glomeromycetes</taxon>
        <taxon>Diversisporales</taxon>
        <taxon>Gigasporaceae</taxon>
        <taxon>Racocetra</taxon>
    </lineage>
</organism>
<gene>
    <name evidence="2" type="ORF">RFULGI_LOCUS7482</name>
</gene>
<dbReference type="EMBL" id="CAJVPZ010010907">
    <property type="protein sequence ID" value="CAG8624526.1"/>
    <property type="molecule type" value="Genomic_DNA"/>
</dbReference>
<feature type="compositionally biased region" description="Polar residues" evidence="1">
    <location>
        <begin position="264"/>
        <end position="282"/>
    </location>
</feature>
<feature type="compositionally biased region" description="Low complexity" evidence="1">
    <location>
        <begin position="223"/>
        <end position="245"/>
    </location>
</feature>
<keyword evidence="3" id="KW-1185">Reference proteome</keyword>
<name>A0A9N9D6R6_9GLOM</name>
<sequence length="396" mass="44288">MTRTSPRRIPRRRDSSRQAAITFLSNISLGTESTFPSSTVQASSHSVPSPFQSSDHLLNTDNFEKTPLVTVTDHEVINGNGRPDLQIDTKTAISFDMLPHKAAGHYIFSSSPKTPNDDLFDQKTSSINTVEYIENLNRQNKTRRGNSRREETATNFLTNISLNYKHSHSSSDSLTLPIKEKQVVLEAKDGSLIETNLENQENHYLILDGSPHDSYNLRRRRSSASTLKSESSSSSANSNTSPTSPGDLISSRRKIYRRRSSSKPNNHITVGINRKQSNSLFTAPSYDPTYLDNPALKTEKETPNDQQELKTSKHRAVLSLSGIIGLMSHGTRPSDLKRESNELFRQTHPNVDPSLTLSQIRKVKAKLLAAAQHEDLDLELSTVAKAYAYFEKLILK</sequence>
<evidence type="ECO:0000313" key="2">
    <source>
        <dbReference type="EMBL" id="CAG8624526.1"/>
    </source>
</evidence>
<protein>
    <submittedName>
        <fullName evidence="2">11541_t:CDS:1</fullName>
    </submittedName>
</protein>
<feature type="region of interest" description="Disordered" evidence="1">
    <location>
        <begin position="34"/>
        <end position="58"/>
    </location>
</feature>
<dbReference type="OrthoDB" id="5353095at2759"/>
<feature type="compositionally biased region" description="Low complexity" evidence="1">
    <location>
        <begin position="43"/>
        <end position="54"/>
    </location>
</feature>
<feature type="region of interest" description="Disordered" evidence="1">
    <location>
        <begin position="208"/>
        <end position="307"/>
    </location>
</feature>
<feature type="compositionally biased region" description="Basic residues" evidence="1">
    <location>
        <begin position="251"/>
        <end position="261"/>
    </location>
</feature>
<proteinExistence type="predicted"/>
<dbReference type="PANTHER" id="PTHR22896">
    <property type="entry name" value="CDK5 AND ABL1 ENZYME SUBSTRATE 1"/>
    <property type="match status" value="1"/>
</dbReference>
<dbReference type="Proteomes" id="UP000789396">
    <property type="component" value="Unassembled WGS sequence"/>
</dbReference>
<evidence type="ECO:0000313" key="3">
    <source>
        <dbReference type="Proteomes" id="UP000789396"/>
    </source>
</evidence>
<feature type="non-terminal residue" evidence="2">
    <location>
        <position position="396"/>
    </location>
</feature>